<organism evidence="1">
    <name type="scientific">Pseudomonas viridiflava</name>
    <name type="common">Phytomonas viridiflava</name>
    <dbReference type="NCBI Taxonomy" id="33069"/>
    <lineage>
        <taxon>Bacteria</taxon>
        <taxon>Pseudomonadati</taxon>
        <taxon>Pseudomonadota</taxon>
        <taxon>Gammaproteobacteria</taxon>
        <taxon>Pseudomonadales</taxon>
        <taxon>Pseudomonadaceae</taxon>
        <taxon>Pseudomonas</taxon>
    </lineage>
</organism>
<dbReference type="AlphaFoldDB" id="I6LCL4"/>
<accession>I6LCL4</accession>
<proteinExistence type="predicted"/>
<name>I6LCL4_PSEVI</name>
<dbReference type="InterPro" id="IPR004027">
    <property type="entry name" value="SEC_C_motif"/>
</dbReference>
<dbReference type="Pfam" id="PF02810">
    <property type="entry name" value="SEC-C"/>
    <property type="match status" value="1"/>
</dbReference>
<evidence type="ECO:0000313" key="1">
    <source>
        <dbReference type="EMBL" id="AAT96124.1"/>
    </source>
</evidence>
<protein>
    <submittedName>
        <fullName evidence="1">Uncharacterized protein</fullName>
    </submittedName>
</protein>
<dbReference type="SUPFAM" id="SSF103642">
    <property type="entry name" value="Sec-C motif"/>
    <property type="match status" value="1"/>
</dbReference>
<reference evidence="1" key="1">
    <citation type="journal article" date="2006" name="Proc. Natl. Acad. Sci. U.S.A.">
        <title>Presence/absence polymorphism for alternative pathogenicity islands in Pseudomonas viridiflava, a pathogen of Arabidopsis.</title>
        <authorList>
            <person name="Araki H."/>
            <person name="Tian D."/>
            <person name="Goss E.M."/>
            <person name="Jakob K."/>
            <person name="Halldorsdottir S.S."/>
            <person name="Kreitman M."/>
            <person name="Bergelson J."/>
        </authorList>
    </citation>
    <scope>NUCLEOTIDE SEQUENCE</scope>
    <source>
        <strain evidence="1">LP23.1a</strain>
    </source>
</reference>
<sequence>MAKIDLDEPCPCESGKLYRDCHVTAVIQRALPQIEEEICLKVIPEPDPNTRAVFEKTSKGTVLFQGYDVGVALCCEKCRSYLTQGIARAQLVGIVIRCNGCGAFNEV</sequence>
<dbReference type="EMBL" id="AY597277">
    <property type="protein sequence ID" value="AAT96124.1"/>
    <property type="molecule type" value="Genomic_DNA"/>
</dbReference>